<keyword evidence="2" id="KW-1185">Reference proteome</keyword>
<dbReference type="Proteomes" id="UP001341840">
    <property type="component" value="Unassembled WGS sequence"/>
</dbReference>
<sequence>MWDPESVETNVSNMPEWDNADCVRIRKELVIQALTSPLNICLENIIKNSNKYRLVKPTPAQSSPYIICNTEEMMEHLGSDGMRFRKKTIARKCKNVNMIDCL</sequence>
<name>A0ABU6STU2_9FABA</name>
<reference evidence="1 2" key="1">
    <citation type="journal article" date="2023" name="Plants (Basel)">
        <title>Bridging the Gap: Combining Genomics and Transcriptomics Approaches to Understand Stylosanthes scabra, an Orphan Legume from the Brazilian Caatinga.</title>
        <authorList>
            <person name="Ferreira-Neto J.R.C."/>
            <person name="da Silva M.D."/>
            <person name="Binneck E."/>
            <person name="de Melo N.F."/>
            <person name="da Silva R.H."/>
            <person name="de Melo A.L.T.M."/>
            <person name="Pandolfi V."/>
            <person name="Bustamante F.O."/>
            <person name="Brasileiro-Vidal A.C."/>
            <person name="Benko-Iseppon A.M."/>
        </authorList>
    </citation>
    <scope>NUCLEOTIDE SEQUENCE [LARGE SCALE GENOMIC DNA]</scope>
    <source>
        <tissue evidence="1">Leaves</tissue>
    </source>
</reference>
<evidence type="ECO:0000313" key="2">
    <source>
        <dbReference type="Proteomes" id="UP001341840"/>
    </source>
</evidence>
<proteinExistence type="predicted"/>
<accession>A0ABU6STU2</accession>
<evidence type="ECO:0000313" key="1">
    <source>
        <dbReference type="EMBL" id="MED6139705.1"/>
    </source>
</evidence>
<dbReference type="EMBL" id="JASCZI010061890">
    <property type="protein sequence ID" value="MED6139705.1"/>
    <property type="molecule type" value="Genomic_DNA"/>
</dbReference>
<organism evidence="1 2">
    <name type="scientific">Stylosanthes scabra</name>
    <dbReference type="NCBI Taxonomy" id="79078"/>
    <lineage>
        <taxon>Eukaryota</taxon>
        <taxon>Viridiplantae</taxon>
        <taxon>Streptophyta</taxon>
        <taxon>Embryophyta</taxon>
        <taxon>Tracheophyta</taxon>
        <taxon>Spermatophyta</taxon>
        <taxon>Magnoliopsida</taxon>
        <taxon>eudicotyledons</taxon>
        <taxon>Gunneridae</taxon>
        <taxon>Pentapetalae</taxon>
        <taxon>rosids</taxon>
        <taxon>fabids</taxon>
        <taxon>Fabales</taxon>
        <taxon>Fabaceae</taxon>
        <taxon>Papilionoideae</taxon>
        <taxon>50 kb inversion clade</taxon>
        <taxon>dalbergioids sensu lato</taxon>
        <taxon>Dalbergieae</taxon>
        <taxon>Pterocarpus clade</taxon>
        <taxon>Stylosanthes</taxon>
    </lineage>
</organism>
<comment type="caution">
    <text evidence="1">The sequence shown here is derived from an EMBL/GenBank/DDBJ whole genome shotgun (WGS) entry which is preliminary data.</text>
</comment>
<protein>
    <submittedName>
        <fullName evidence="1">Uncharacterized protein</fullName>
    </submittedName>
</protein>
<gene>
    <name evidence="1" type="ORF">PIB30_086321</name>
</gene>